<gene>
    <name evidence="2" type="ORF">A6D6_02755</name>
</gene>
<dbReference type="EMBL" id="AQPF01000024">
    <property type="protein sequence ID" value="KAF0804838.1"/>
    <property type="molecule type" value="Genomic_DNA"/>
</dbReference>
<dbReference type="Gene3D" id="2.60.120.260">
    <property type="entry name" value="Galactose-binding domain-like"/>
    <property type="match status" value="1"/>
</dbReference>
<evidence type="ECO:0008006" key="4">
    <source>
        <dbReference type="Google" id="ProtNLM"/>
    </source>
</evidence>
<evidence type="ECO:0000313" key="3">
    <source>
        <dbReference type="Proteomes" id="UP000771797"/>
    </source>
</evidence>
<evidence type="ECO:0000313" key="2">
    <source>
        <dbReference type="EMBL" id="KAF0804838.1"/>
    </source>
</evidence>
<protein>
    <recommendedName>
        <fullName evidence="4">F5/8 type C domain-containing protein</fullName>
    </recommendedName>
</protein>
<accession>A0ABQ6Y679</accession>
<comment type="caution">
    <text evidence="2">The sequence shown here is derived from an EMBL/GenBank/DDBJ whole genome shotgun (WGS) entry which is preliminary data.</text>
</comment>
<organism evidence="2 3">
    <name type="scientific">Alcanivorax xiamenensis</name>
    <dbReference type="NCBI Taxonomy" id="1177156"/>
    <lineage>
        <taxon>Bacteria</taxon>
        <taxon>Pseudomonadati</taxon>
        <taxon>Pseudomonadota</taxon>
        <taxon>Gammaproteobacteria</taxon>
        <taxon>Oceanospirillales</taxon>
        <taxon>Alcanivoracaceae</taxon>
        <taxon>Alcanivorax</taxon>
    </lineage>
</organism>
<dbReference type="Proteomes" id="UP000771797">
    <property type="component" value="Unassembled WGS sequence"/>
</dbReference>
<dbReference type="SUPFAM" id="SSF49785">
    <property type="entry name" value="Galactose-binding domain-like"/>
    <property type="match status" value="1"/>
</dbReference>
<keyword evidence="3" id="KW-1185">Reference proteome</keyword>
<reference evidence="2 3" key="1">
    <citation type="submission" date="2012-09" db="EMBL/GenBank/DDBJ databases">
        <title>Genome Sequence of alkane-degrading Bacterium Alcanivorax sp. 6-D-6.</title>
        <authorList>
            <person name="Lai Q."/>
            <person name="Shao Z."/>
        </authorList>
    </citation>
    <scope>NUCLEOTIDE SEQUENCE [LARGE SCALE GENOMIC DNA]</scope>
    <source>
        <strain evidence="2 3">6-D-6</strain>
    </source>
</reference>
<name>A0ABQ6Y679_9GAMM</name>
<feature type="region of interest" description="Disordered" evidence="1">
    <location>
        <begin position="1"/>
        <end position="28"/>
    </location>
</feature>
<feature type="compositionally biased region" description="Gly residues" evidence="1">
    <location>
        <begin position="1"/>
        <end position="14"/>
    </location>
</feature>
<dbReference type="InterPro" id="IPR008979">
    <property type="entry name" value="Galactose-bd-like_sf"/>
</dbReference>
<proteinExistence type="predicted"/>
<evidence type="ECO:0000256" key="1">
    <source>
        <dbReference type="SAM" id="MobiDB-lite"/>
    </source>
</evidence>
<sequence>MALASCGGGGGGGSSSDPGPLPEPTNVALADNGGVANASYLEETAGLVNDGDTQPYDGYYWQGNVQGDYVQITFDRAYTISEFAVYVNFTGNDNAGYTSYWLSEDGETFEPFAFTNDCNAATIGGGMITCEMKEPRIARAFRAQVEMESNAHNVHVSEIEVIGQ</sequence>